<dbReference type="RefSeq" id="WP_194451909.1">
    <property type="nucleotide sequence ID" value="NZ_CP063849.1"/>
</dbReference>
<dbReference type="Pfam" id="PF02566">
    <property type="entry name" value="OsmC"/>
    <property type="match status" value="1"/>
</dbReference>
<dbReference type="PANTHER" id="PTHR42830">
    <property type="entry name" value="OSMOTICALLY INDUCIBLE FAMILY PROTEIN"/>
    <property type="match status" value="1"/>
</dbReference>
<protein>
    <submittedName>
        <fullName evidence="1">OsmC family protein</fullName>
    </submittedName>
</protein>
<dbReference type="InterPro" id="IPR019904">
    <property type="entry name" value="Peroxiredoxin_OsmC"/>
</dbReference>
<dbReference type="EMBL" id="CP063849">
    <property type="protein sequence ID" value="QOY90244.1"/>
    <property type="molecule type" value="Genomic_DNA"/>
</dbReference>
<dbReference type="AlphaFoldDB" id="A0A7S7NV00"/>
<name>A0A7S7NV00_PALFE</name>
<dbReference type="GO" id="GO:0004601">
    <property type="term" value="F:peroxidase activity"/>
    <property type="evidence" value="ECO:0007669"/>
    <property type="project" value="InterPro"/>
</dbReference>
<dbReference type="NCBIfam" id="TIGR03562">
    <property type="entry name" value="osmo_induc_OsmC"/>
    <property type="match status" value="1"/>
</dbReference>
<dbReference type="PANTHER" id="PTHR42830:SF1">
    <property type="entry name" value="OSMOTICALLY INDUCIBLE FAMILY PROTEIN"/>
    <property type="match status" value="1"/>
</dbReference>
<dbReference type="InterPro" id="IPR036102">
    <property type="entry name" value="OsmC/Ohrsf"/>
</dbReference>
<accession>A0A7S7NV00</accession>
<dbReference type="GO" id="GO:0006979">
    <property type="term" value="P:response to oxidative stress"/>
    <property type="evidence" value="ECO:0007669"/>
    <property type="project" value="InterPro"/>
</dbReference>
<keyword evidence="2" id="KW-1185">Reference proteome</keyword>
<dbReference type="InterPro" id="IPR003718">
    <property type="entry name" value="OsmC/Ohr_fam"/>
</dbReference>
<evidence type="ECO:0000313" key="1">
    <source>
        <dbReference type="EMBL" id="QOY90244.1"/>
    </source>
</evidence>
<gene>
    <name evidence="1" type="ORF">IRI77_09905</name>
</gene>
<dbReference type="InterPro" id="IPR052707">
    <property type="entry name" value="OsmC_Ohr_Peroxiredoxin"/>
</dbReference>
<evidence type="ECO:0000313" key="2">
    <source>
        <dbReference type="Proteomes" id="UP000593892"/>
    </source>
</evidence>
<dbReference type="Proteomes" id="UP000593892">
    <property type="component" value="Chromosome"/>
</dbReference>
<dbReference type="InterPro" id="IPR015946">
    <property type="entry name" value="KH_dom-like_a/b"/>
</dbReference>
<dbReference type="SUPFAM" id="SSF82784">
    <property type="entry name" value="OsmC-like"/>
    <property type="match status" value="1"/>
</dbReference>
<proteinExistence type="predicted"/>
<reference evidence="1 2" key="1">
    <citation type="submission" date="2020-10" db="EMBL/GenBank/DDBJ databases">
        <title>Complete genome sequence of Paludibaculum fermentans P105T, a facultatively anaerobic acidobacterium capable of dissimilatory Fe(III) reduction.</title>
        <authorList>
            <person name="Dedysh S.N."/>
            <person name="Beletsky A.V."/>
            <person name="Kulichevskaya I.S."/>
            <person name="Mardanov A.V."/>
            <person name="Ravin N.V."/>
        </authorList>
    </citation>
    <scope>NUCLEOTIDE SEQUENCE [LARGE SCALE GENOMIC DNA]</scope>
    <source>
        <strain evidence="1 2">P105</strain>
    </source>
</reference>
<dbReference type="KEGG" id="pfer:IRI77_09905"/>
<organism evidence="1 2">
    <name type="scientific">Paludibaculum fermentans</name>
    <dbReference type="NCBI Taxonomy" id="1473598"/>
    <lineage>
        <taxon>Bacteria</taxon>
        <taxon>Pseudomonadati</taxon>
        <taxon>Acidobacteriota</taxon>
        <taxon>Terriglobia</taxon>
        <taxon>Bryobacterales</taxon>
        <taxon>Bryobacteraceae</taxon>
        <taxon>Paludibaculum</taxon>
    </lineage>
</organism>
<dbReference type="Gene3D" id="3.30.300.20">
    <property type="match status" value="1"/>
</dbReference>
<sequence length="142" mass="14327">MAIIRKGEAHWSGSLMEGSGRVKGASGAVDAPYSVKSRTADGPGTNPEELIAAAHAGCYSMMLSALLSGAGKPPASIDTVAAVHMELLNPGIKIAKIVLTTTASVPGLTAEEFAEVADNAKKNCPVSVALSAVPIELSATLV</sequence>